<evidence type="ECO:0000313" key="6">
    <source>
        <dbReference type="EMBL" id="ALP42436.1"/>
    </source>
</evidence>
<dbReference type="EMBL" id="CP013067">
    <property type="protein sequence ID" value="ALP42436.1"/>
    <property type="molecule type" value="Genomic_DNA"/>
</dbReference>
<accession>A0A0S2SLF4</accession>
<reference evidence="7" key="1">
    <citation type="submission" date="2015-10" db="EMBL/GenBank/DDBJ databases">
        <title>Complete Genome Sequence of Aeromonas schubertii strain WL1483.</title>
        <authorList>
            <person name="Liu L."/>
        </authorList>
    </citation>
    <scope>NUCLEOTIDE SEQUENCE [LARGE SCALE GENOMIC DNA]</scope>
    <source>
        <strain evidence="7">WL1483</strain>
    </source>
</reference>
<dbReference type="InterPro" id="IPR036388">
    <property type="entry name" value="WH-like_DNA-bd_sf"/>
</dbReference>
<proteinExistence type="inferred from homology"/>
<name>A0A0S2SLF4_9GAMM</name>
<dbReference type="InterPro" id="IPR036390">
    <property type="entry name" value="WH_DNA-bd_sf"/>
</dbReference>
<dbReference type="InterPro" id="IPR005119">
    <property type="entry name" value="LysR_subst-bd"/>
</dbReference>
<dbReference type="PANTHER" id="PTHR30126:SF94">
    <property type="entry name" value="LYSR FAMILY TRANSCRIPTIONAL REGULATOR"/>
    <property type="match status" value="1"/>
</dbReference>
<protein>
    <submittedName>
        <fullName evidence="6">LysR family transcriptional regulator</fullName>
    </submittedName>
</protein>
<dbReference type="SUPFAM" id="SSF53850">
    <property type="entry name" value="Periplasmic binding protein-like II"/>
    <property type="match status" value="1"/>
</dbReference>
<keyword evidence="2" id="KW-0805">Transcription regulation</keyword>
<dbReference type="Gene3D" id="3.40.190.290">
    <property type="match status" value="1"/>
</dbReference>
<evidence type="ECO:0000256" key="3">
    <source>
        <dbReference type="ARBA" id="ARBA00023125"/>
    </source>
</evidence>
<evidence type="ECO:0000256" key="4">
    <source>
        <dbReference type="ARBA" id="ARBA00023163"/>
    </source>
</evidence>
<dbReference type="GO" id="GO:0003700">
    <property type="term" value="F:DNA-binding transcription factor activity"/>
    <property type="evidence" value="ECO:0007669"/>
    <property type="project" value="InterPro"/>
</dbReference>
<dbReference type="PROSITE" id="PS50931">
    <property type="entry name" value="HTH_LYSR"/>
    <property type="match status" value="1"/>
</dbReference>
<evidence type="ECO:0000259" key="5">
    <source>
        <dbReference type="PROSITE" id="PS50931"/>
    </source>
</evidence>
<keyword evidence="3" id="KW-0238">DNA-binding</keyword>
<dbReference type="Pfam" id="PF03466">
    <property type="entry name" value="LysR_substrate"/>
    <property type="match status" value="1"/>
</dbReference>
<dbReference type="PRINTS" id="PR00039">
    <property type="entry name" value="HTHLYSR"/>
</dbReference>
<dbReference type="Pfam" id="PF00126">
    <property type="entry name" value="HTH_1"/>
    <property type="match status" value="1"/>
</dbReference>
<dbReference type="KEGG" id="asr:WL1483_3017"/>
<dbReference type="GO" id="GO:0000976">
    <property type="term" value="F:transcription cis-regulatory region binding"/>
    <property type="evidence" value="ECO:0007669"/>
    <property type="project" value="TreeGrafter"/>
</dbReference>
<dbReference type="CDD" id="cd08420">
    <property type="entry name" value="PBP2_CysL_like"/>
    <property type="match status" value="1"/>
</dbReference>
<comment type="similarity">
    <text evidence="1">Belongs to the LysR transcriptional regulatory family.</text>
</comment>
<feature type="domain" description="HTH lysR-type" evidence="5">
    <location>
        <begin position="3"/>
        <end position="60"/>
    </location>
</feature>
<dbReference type="SUPFAM" id="SSF46785">
    <property type="entry name" value="Winged helix' DNA-binding domain"/>
    <property type="match status" value="1"/>
</dbReference>
<evidence type="ECO:0000313" key="7">
    <source>
        <dbReference type="Proteomes" id="UP000058114"/>
    </source>
</evidence>
<organism evidence="6 7">
    <name type="scientific">Aeromonas schubertii</name>
    <dbReference type="NCBI Taxonomy" id="652"/>
    <lineage>
        <taxon>Bacteria</taxon>
        <taxon>Pseudomonadati</taxon>
        <taxon>Pseudomonadota</taxon>
        <taxon>Gammaproteobacteria</taxon>
        <taxon>Aeromonadales</taxon>
        <taxon>Aeromonadaceae</taxon>
        <taxon>Aeromonas</taxon>
    </lineage>
</organism>
<dbReference type="InterPro" id="IPR000847">
    <property type="entry name" value="LysR_HTH_N"/>
</dbReference>
<dbReference type="PATRIC" id="fig|652.5.peg.2058"/>
<dbReference type="AlphaFoldDB" id="A0A0S2SLF4"/>
<dbReference type="Proteomes" id="UP000058114">
    <property type="component" value="Chromosome"/>
</dbReference>
<keyword evidence="4" id="KW-0804">Transcription</keyword>
<evidence type="ECO:0000256" key="1">
    <source>
        <dbReference type="ARBA" id="ARBA00009437"/>
    </source>
</evidence>
<dbReference type="PANTHER" id="PTHR30126">
    <property type="entry name" value="HTH-TYPE TRANSCRIPTIONAL REGULATOR"/>
    <property type="match status" value="1"/>
</dbReference>
<evidence type="ECO:0000256" key="2">
    <source>
        <dbReference type="ARBA" id="ARBA00023015"/>
    </source>
</evidence>
<sequence>MNITLRQLRSFCAVARHGNLGAAAEALFLSRGAISQALQELERQLGTPLFDRVHPRLQLNSEGRLLHPLAEDLLARLHDIEGLFGQDGAEAGLLRLGASQTIGNYLLPNLLAPLHSETGRLEVVITNTHNLCQQLANFELDLALIEGECVHDELVTEPWLEDKMVIIAPPDHPLAGRQELELAELSDERWVLRESHSGSRERFDQQIRPHLVRPVQGLELNTLEAVMLSVERGLGLSFISELAARDRLQSGRLVRLSVSRRFPRRLKLVWHRQKYLSRAMQRFITFCQAQREQTPPSANDDALGKG</sequence>
<gene>
    <name evidence="6" type="primary">yeiE</name>
    <name evidence="6" type="ORF">WL1483_3017</name>
</gene>
<dbReference type="Gene3D" id="1.10.10.10">
    <property type="entry name" value="Winged helix-like DNA-binding domain superfamily/Winged helix DNA-binding domain"/>
    <property type="match status" value="1"/>
</dbReference>
<reference evidence="6 7" key="2">
    <citation type="journal article" date="2016" name="Genome Announc.">
        <title>Complete Genome Sequence of the Highly Virulent Aeromonas schubertii Strain WL1483, Isolated from Diseased Snakehead Fish (Channa argus) in China.</title>
        <authorList>
            <person name="Liu L."/>
            <person name="Li N."/>
            <person name="Zhang D."/>
            <person name="Fu X."/>
            <person name="Shi C."/>
            <person name="Lin Q."/>
            <person name="Hao G."/>
        </authorList>
    </citation>
    <scope>NUCLEOTIDE SEQUENCE [LARGE SCALE GENOMIC DNA]</scope>
    <source>
        <strain evidence="6 7">WL1483</strain>
    </source>
</reference>
<dbReference type="RefSeq" id="WP_060585893.1">
    <property type="nucleotide sequence ID" value="NZ_CP013067.1"/>
</dbReference>